<accession>A0ACB8GFA7</accession>
<dbReference type="Proteomes" id="UP000827872">
    <property type="component" value="Linkage Group LG01"/>
</dbReference>
<comment type="caution">
    <text evidence="1">The sequence shown here is derived from an EMBL/GenBank/DDBJ whole genome shotgun (WGS) entry which is preliminary data.</text>
</comment>
<gene>
    <name evidence="1" type="ORF">K3G42_033755</name>
</gene>
<proteinExistence type="predicted"/>
<organism evidence="1 2">
    <name type="scientific">Sphaerodactylus townsendi</name>
    <dbReference type="NCBI Taxonomy" id="933632"/>
    <lineage>
        <taxon>Eukaryota</taxon>
        <taxon>Metazoa</taxon>
        <taxon>Chordata</taxon>
        <taxon>Craniata</taxon>
        <taxon>Vertebrata</taxon>
        <taxon>Euteleostomi</taxon>
        <taxon>Lepidosauria</taxon>
        <taxon>Squamata</taxon>
        <taxon>Bifurcata</taxon>
        <taxon>Gekkota</taxon>
        <taxon>Sphaerodactylidae</taxon>
        <taxon>Sphaerodactylus</taxon>
    </lineage>
</organism>
<keyword evidence="2" id="KW-1185">Reference proteome</keyword>
<dbReference type="EMBL" id="CM037614">
    <property type="protein sequence ID" value="KAH8018175.1"/>
    <property type="molecule type" value="Genomic_DNA"/>
</dbReference>
<evidence type="ECO:0000313" key="1">
    <source>
        <dbReference type="EMBL" id="KAH8018175.1"/>
    </source>
</evidence>
<protein>
    <submittedName>
        <fullName evidence="1">Uncharacterized protein</fullName>
    </submittedName>
</protein>
<sequence length="100" mass="11593">MKLIYTKLILETKVFLPQDRWKEANFEKNPFLEGFVAFGGGSHQCPGRWFAVAEIQIFVVLFLYKYECCLIDPVPKESLLHVTGTQQPAGPCRIRYKRRA</sequence>
<name>A0ACB8GFA7_9SAUR</name>
<evidence type="ECO:0000313" key="2">
    <source>
        <dbReference type="Proteomes" id="UP000827872"/>
    </source>
</evidence>
<reference evidence="1" key="1">
    <citation type="submission" date="2021-08" db="EMBL/GenBank/DDBJ databases">
        <title>The first chromosome-level gecko genome reveals the dynamic sex chromosomes of Neotropical dwarf geckos (Sphaerodactylidae: Sphaerodactylus).</title>
        <authorList>
            <person name="Pinto B.J."/>
            <person name="Keating S.E."/>
            <person name="Gamble T."/>
        </authorList>
    </citation>
    <scope>NUCLEOTIDE SEQUENCE</scope>
    <source>
        <strain evidence="1">TG3544</strain>
    </source>
</reference>